<sequence>MSEIHLTPDSRPLGKSGIQVSPIAWGMWRFAGQSEDVGRTLIEAAFAAGVTFFDTADIYGFDGSGGFGDAEALLGRVFAASPGLRDRMVLATKGGITPPVPYDSGRDYLMAALDASLRRLQVDHVDLYQIHRPDILTHPHEVARTLEDMVASGKVRSIGVSNYTPHQTRTLASFLTGVPLASQQPEFSPLCLDPMIDGSFDQAMKHDVAILAWSPLGGGRVARPTTPREQAVAAALDVVAAKFGVDRSAATYSWIMAHPARAIPIVGTQNASRIAELADAYKIIWSREDWYAVLTAARGEKLP</sequence>
<evidence type="ECO:0000313" key="3">
    <source>
        <dbReference type="Proteomes" id="UP000318413"/>
    </source>
</evidence>
<proteinExistence type="predicted"/>
<dbReference type="InterPro" id="IPR050523">
    <property type="entry name" value="AKR_Detox_Biosynth"/>
</dbReference>
<evidence type="ECO:0000259" key="1">
    <source>
        <dbReference type="Pfam" id="PF00248"/>
    </source>
</evidence>
<dbReference type="GO" id="GO:0016491">
    <property type="term" value="F:oxidoreductase activity"/>
    <property type="evidence" value="ECO:0007669"/>
    <property type="project" value="InterPro"/>
</dbReference>
<dbReference type="PANTHER" id="PTHR43364">
    <property type="entry name" value="NADH-SPECIFIC METHYLGLYOXAL REDUCTASE-RELATED"/>
    <property type="match status" value="1"/>
</dbReference>
<dbReference type="SUPFAM" id="SSF51430">
    <property type="entry name" value="NAD(P)-linked oxidoreductase"/>
    <property type="match status" value="1"/>
</dbReference>
<dbReference type="AlphaFoldDB" id="A0A502CHX9"/>
<protein>
    <submittedName>
        <fullName evidence="2">Aldo/keto reductase</fullName>
    </submittedName>
</protein>
<dbReference type="Proteomes" id="UP000318413">
    <property type="component" value="Unassembled WGS sequence"/>
</dbReference>
<dbReference type="InterPro" id="IPR018170">
    <property type="entry name" value="Aldo/ket_reductase_CS"/>
</dbReference>
<dbReference type="PRINTS" id="PR00069">
    <property type="entry name" value="ALDKETRDTASE"/>
</dbReference>
<dbReference type="EMBL" id="RCZK01000004">
    <property type="protein sequence ID" value="TPG13245.1"/>
    <property type="molecule type" value="Genomic_DNA"/>
</dbReference>
<dbReference type="InterPro" id="IPR023210">
    <property type="entry name" value="NADP_OxRdtase_dom"/>
</dbReference>
<dbReference type="PANTHER" id="PTHR43364:SF1">
    <property type="entry name" value="OXIDOREDUCTASE YDHF"/>
    <property type="match status" value="1"/>
</dbReference>
<keyword evidence="3" id="KW-1185">Reference proteome</keyword>
<dbReference type="InterPro" id="IPR036812">
    <property type="entry name" value="NAD(P)_OxRdtase_dom_sf"/>
</dbReference>
<accession>A0A502CHX9</accession>
<dbReference type="PROSITE" id="PS00062">
    <property type="entry name" value="ALDOKETO_REDUCTASE_2"/>
    <property type="match status" value="1"/>
</dbReference>
<gene>
    <name evidence="2" type="ORF">EAH84_07045</name>
</gene>
<dbReference type="GO" id="GO:0005829">
    <property type="term" value="C:cytosol"/>
    <property type="evidence" value="ECO:0007669"/>
    <property type="project" value="TreeGrafter"/>
</dbReference>
<feature type="domain" description="NADP-dependent oxidoreductase" evidence="1">
    <location>
        <begin position="23"/>
        <end position="290"/>
    </location>
</feature>
<organism evidence="2 3">
    <name type="scientific">Sphingomonas oligophenolica</name>
    <dbReference type="NCBI Taxonomy" id="301154"/>
    <lineage>
        <taxon>Bacteria</taxon>
        <taxon>Pseudomonadati</taxon>
        <taxon>Pseudomonadota</taxon>
        <taxon>Alphaproteobacteria</taxon>
        <taxon>Sphingomonadales</taxon>
        <taxon>Sphingomonadaceae</taxon>
        <taxon>Sphingomonas</taxon>
    </lineage>
</organism>
<comment type="caution">
    <text evidence="2">The sequence shown here is derived from an EMBL/GenBank/DDBJ whole genome shotgun (WGS) entry which is preliminary data.</text>
</comment>
<reference evidence="2 3" key="1">
    <citation type="journal article" date="2019" name="Environ. Microbiol.">
        <title>Species interactions and distinct microbial communities in high Arctic permafrost affected cryosols are associated with the CH4 and CO2 gas fluxes.</title>
        <authorList>
            <person name="Altshuler I."/>
            <person name="Hamel J."/>
            <person name="Turney S."/>
            <person name="Magnuson E."/>
            <person name="Levesque R."/>
            <person name="Greer C."/>
            <person name="Whyte L.G."/>
        </authorList>
    </citation>
    <scope>NUCLEOTIDE SEQUENCE [LARGE SCALE GENOMIC DNA]</scope>
    <source>
        <strain evidence="2 3">S5.1</strain>
    </source>
</reference>
<dbReference type="Pfam" id="PF00248">
    <property type="entry name" value="Aldo_ket_red"/>
    <property type="match status" value="1"/>
</dbReference>
<dbReference type="InterPro" id="IPR020471">
    <property type="entry name" value="AKR"/>
</dbReference>
<dbReference type="RefSeq" id="WP_140869831.1">
    <property type="nucleotide sequence ID" value="NZ_RCZK01000004.1"/>
</dbReference>
<name>A0A502CHX9_9SPHN</name>
<evidence type="ECO:0000313" key="2">
    <source>
        <dbReference type="EMBL" id="TPG13245.1"/>
    </source>
</evidence>
<dbReference type="OrthoDB" id="7181835at2"/>
<dbReference type="Gene3D" id="3.20.20.100">
    <property type="entry name" value="NADP-dependent oxidoreductase domain"/>
    <property type="match status" value="1"/>
</dbReference>